<dbReference type="GO" id="GO:0005737">
    <property type="term" value="C:cytoplasm"/>
    <property type="evidence" value="ECO:0007669"/>
    <property type="project" value="TreeGrafter"/>
</dbReference>
<dbReference type="SMART" id="SM00822">
    <property type="entry name" value="PKS_KR"/>
    <property type="match status" value="1"/>
</dbReference>
<feature type="domain" description="Ketoreductase" evidence="1">
    <location>
        <begin position="3"/>
        <end position="150"/>
    </location>
</feature>
<keyword evidence="3" id="KW-1185">Reference proteome</keyword>
<dbReference type="SUPFAM" id="SSF51735">
    <property type="entry name" value="NAD(P)-binding Rossmann-fold domains"/>
    <property type="match status" value="1"/>
</dbReference>
<dbReference type="GO" id="GO:0004029">
    <property type="term" value="F:aldehyde dehydrogenase (NAD+) activity"/>
    <property type="evidence" value="ECO:0007669"/>
    <property type="project" value="TreeGrafter"/>
</dbReference>
<dbReference type="EMBL" id="FUWJ01000010">
    <property type="protein sequence ID" value="SKA32421.1"/>
    <property type="molecule type" value="Genomic_DNA"/>
</dbReference>
<reference evidence="3" key="1">
    <citation type="submission" date="2017-02" db="EMBL/GenBank/DDBJ databases">
        <authorList>
            <person name="Varghese N."/>
            <person name="Submissions S."/>
        </authorList>
    </citation>
    <scope>NUCLEOTIDE SEQUENCE [LARGE SCALE GENOMIC DNA]</scope>
    <source>
        <strain evidence="3">ATCC 27094</strain>
    </source>
</reference>
<dbReference type="InterPro" id="IPR057326">
    <property type="entry name" value="KR_dom"/>
</dbReference>
<dbReference type="RefSeq" id="WP_170921141.1">
    <property type="nucleotide sequence ID" value="NZ_FUWJ01000010.1"/>
</dbReference>
<dbReference type="Proteomes" id="UP000190092">
    <property type="component" value="Unassembled WGS sequence"/>
</dbReference>
<evidence type="ECO:0000259" key="1">
    <source>
        <dbReference type="SMART" id="SM00822"/>
    </source>
</evidence>
<name>A0A1T4SWX2_9HYPH</name>
<dbReference type="Gene3D" id="3.40.50.720">
    <property type="entry name" value="NAD(P)-binding Rossmann-like Domain"/>
    <property type="match status" value="1"/>
</dbReference>
<sequence>MAKRIAVTGATGFVGPHLVAALARRGWTLRLLVRRWSPLPSLAAVDAEIVWGDLADEAALRQLVAGVDGVVHAAGLIKARREQDFFTVNRDGTARLSALAPDVPLVLLSSLAAREPQLSPYAASKRAAEQVLAERAGRWIALRAPAVYGPGDRETLTYFRSVARGIAPQPAIPGARLALIHVADLAEALAMALEQPLPAAVYEVDDGRDGGYSYADMARAAGLALGRRERLFRIPRMLIEVIARAHGIGQALGGPVQILTPNKVNELFHPDWTAHDHRFAAAVRFSPRYDLGAGFRDTILWYRAHKWL</sequence>
<evidence type="ECO:0000313" key="2">
    <source>
        <dbReference type="EMBL" id="SKA32421.1"/>
    </source>
</evidence>
<accession>A0A1T4SWX2</accession>
<dbReference type="InterPro" id="IPR036291">
    <property type="entry name" value="NAD(P)-bd_dom_sf"/>
</dbReference>
<dbReference type="AlphaFoldDB" id="A0A1T4SWX2"/>
<dbReference type="PANTHER" id="PTHR48079:SF6">
    <property type="entry name" value="NAD(P)-BINDING DOMAIN-CONTAINING PROTEIN-RELATED"/>
    <property type="match status" value="1"/>
</dbReference>
<dbReference type="STRING" id="225324.SAMN02745126_05244"/>
<evidence type="ECO:0000313" key="3">
    <source>
        <dbReference type="Proteomes" id="UP000190092"/>
    </source>
</evidence>
<proteinExistence type="predicted"/>
<organism evidence="2 3">
    <name type="scientific">Enhydrobacter aerosaccus</name>
    <dbReference type="NCBI Taxonomy" id="225324"/>
    <lineage>
        <taxon>Bacteria</taxon>
        <taxon>Pseudomonadati</taxon>
        <taxon>Pseudomonadota</taxon>
        <taxon>Alphaproteobacteria</taxon>
        <taxon>Hyphomicrobiales</taxon>
        <taxon>Enhydrobacter</taxon>
    </lineage>
</organism>
<dbReference type="InterPro" id="IPR051783">
    <property type="entry name" value="NAD(P)-dependent_oxidoreduct"/>
</dbReference>
<gene>
    <name evidence="2" type="ORF">SAMN02745126_05244</name>
</gene>
<protein>
    <submittedName>
        <fullName evidence="2">Nucleoside-diphosphate-sugar epimerase</fullName>
    </submittedName>
</protein>
<dbReference type="Pfam" id="PF01370">
    <property type="entry name" value="Epimerase"/>
    <property type="match status" value="1"/>
</dbReference>
<dbReference type="InterPro" id="IPR001509">
    <property type="entry name" value="Epimerase_deHydtase"/>
</dbReference>
<dbReference type="PANTHER" id="PTHR48079">
    <property type="entry name" value="PROTEIN YEEZ"/>
    <property type="match status" value="1"/>
</dbReference>